<dbReference type="AlphaFoldDB" id="A0AAQ3XHU7"/>
<dbReference type="Gene3D" id="3.30.420.10">
    <property type="entry name" value="Ribonuclease H-like superfamily/Ribonuclease H"/>
    <property type="match status" value="1"/>
</dbReference>
<dbReference type="Pfam" id="PF25597">
    <property type="entry name" value="SH3_retrovirus"/>
    <property type="match status" value="1"/>
</dbReference>
<feature type="region of interest" description="Disordered" evidence="1">
    <location>
        <begin position="303"/>
        <end position="341"/>
    </location>
</feature>
<evidence type="ECO:0000313" key="3">
    <source>
        <dbReference type="EMBL" id="WVZ97092.1"/>
    </source>
</evidence>
<sequence length="395" mass="45520">MLKNKVETLTHDLERDYGGMPNLNLILGSHKCSLNNEGLRRHAHVGITQLDRLLKHDLVRGLKDVKFEKDKLCSMESNWLTLILARVKCLLAGHWNYCIWIFLGLQFIRALVNDIKKVRSDNESEFKNARLDEYCDDKGVKHEFSSKYTLKQNGLVERKNRILIEMARSMLSEYNVSDCFWSKAINTASHASNRLYCHRLLKKTPYELLIGRKPNISYFWDKESRLSKFEKKCDEGFLHGYSSNSKAYRVYNKTHGIVEEVYDVEFDETNGSQEESDNLNDVRGEELSKAMKTMAIGDVKPKEVKDDDDTIMSTRCPYDNTQDHSSPSPSVIPSTSTQDSLTHPRIHHAVAKDHPIDQIVGDISKGFQTRSRIASFCEHYYFVSCIEPNRVDEAL</sequence>
<dbReference type="GO" id="GO:0015074">
    <property type="term" value="P:DNA integration"/>
    <property type="evidence" value="ECO:0007669"/>
    <property type="project" value="InterPro"/>
</dbReference>
<accession>A0AAQ3XHU7</accession>
<dbReference type="PROSITE" id="PS50994">
    <property type="entry name" value="INTEGRASE"/>
    <property type="match status" value="1"/>
</dbReference>
<dbReference type="Proteomes" id="UP001341281">
    <property type="component" value="Chromosome 10"/>
</dbReference>
<evidence type="ECO:0000256" key="1">
    <source>
        <dbReference type="SAM" id="MobiDB-lite"/>
    </source>
</evidence>
<dbReference type="InterPro" id="IPR012337">
    <property type="entry name" value="RNaseH-like_sf"/>
</dbReference>
<dbReference type="InterPro" id="IPR057670">
    <property type="entry name" value="SH3_retrovirus"/>
</dbReference>
<evidence type="ECO:0000259" key="2">
    <source>
        <dbReference type="PROSITE" id="PS50994"/>
    </source>
</evidence>
<reference evidence="3 4" key="1">
    <citation type="submission" date="2024-02" db="EMBL/GenBank/DDBJ databases">
        <title>High-quality chromosome-scale genome assembly of Pensacola bahiagrass (Paspalum notatum Flugge var. saurae).</title>
        <authorList>
            <person name="Vega J.M."/>
            <person name="Podio M."/>
            <person name="Orjuela J."/>
            <person name="Siena L.A."/>
            <person name="Pessino S.C."/>
            <person name="Combes M.C."/>
            <person name="Mariac C."/>
            <person name="Albertini E."/>
            <person name="Pupilli F."/>
            <person name="Ortiz J.P.A."/>
            <person name="Leblanc O."/>
        </authorList>
    </citation>
    <scope>NUCLEOTIDE SEQUENCE [LARGE SCALE GENOMIC DNA]</scope>
    <source>
        <strain evidence="3">R1</strain>
        <tissue evidence="3">Leaf</tissue>
    </source>
</reference>
<name>A0AAQ3XHU7_PASNO</name>
<feature type="compositionally biased region" description="Low complexity" evidence="1">
    <location>
        <begin position="325"/>
        <end position="337"/>
    </location>
</feature>
<organism evidence="3 4">
    <name type="scientific">Paspalum notatum var. saurae</name>
    <dbReference type="NCBI Taxonomy" id="547442"/>
    <lineage>
        <taxon>Eukaryota</taxon>
        <taxon>Viridiplantae</taxon>
        <taxon>Streptophyta</taxon>
        <taxon>Embryophyta</taxon>
        <taxon>Tracheophyta</taxon>
        <taxon>Spermatophyta</taxon>
        <taxon>Magnoliopsida</taxon>
        <taxon>Liliopsida</taxon>
        <taxon>Poales</taxon>
        <taxon>Poaceae</taxon>
        <taxon>PACMAD clade</taxon>
        <taxon>Panicoideae</taxon>
        <taxon>Andropogonodae</taxon>
        <taxon>Paspaleae</taxon>
        <taxon>Paspalinae</taxon>
        <taxon>Paspalum</taxon>
    </lineage>
</organism>
<dbReference type="EMBL" id="CP144754">
    <property type="protein sequence ID" value="WVZ97092.1"/>
    <property type="molecule type" value="Genomic_DNA"/>
</dbReference>
<dbReference type="InterPro" id="IPR036397">
    <property type="entry name" value="RNaseH_sf"/>
</dbReference>
<dbReference type="PANTHER" id="PTHR42648:SF21">
    <property type="entry name" value="CYSTEINE-RICH RLK (RECEPTOR-LIKE PROTEIN KINASE) 8"/>
    <property type="match status" value="1"/>
</dbReference>
<dbReference type="InterPro" id="IPR039537">
    <property type="entry name" value="Retrotran_Ty1/copia-like"/>
</dbReference>
<dbReference type="PANTHER" id="PTHR42648">
    <property type="entry name" value="TRANSPOSASE, PUTATIVE-RELATED"/>
    <property type="match status" value="1"/>
</dbReference>
<feature type="domain" description="Integrase catalytic" evidence="2">
    <location>
        <begin position="116"/>
        <end position="213"/>
    </location>
</feature>
<evidence type="ECO:0000313" key="4">
    <source>
        <dbReference type="Proteomes" id="UP001341281"/>
    </source>
</evidence>
<protein>
    <recommendedName>
        <fullName evidence="2">Integrase catalytic domain-containing protein</fullName>
    </recommendedName>
</protein>
<dbReference type="InterPro" id="IPR001584">
    <property type="entry name" value="Integrase_cat-core"/>
</dbReference>
<dbReference type="GO" id="GO:0003676">
    <property type="term" value="F:nucleic acid binding"/>
    <property type="evidence" value="ECO:0007669"/>
    <property type="project" value="InterPro"/>
</dbReference>
<dbReference type="SUPFAM" id="SSF53098">
    <property type="entry name" value="Ribonuclease H-like"/>
    <property type="match status" value="1"/>
</dbReference>
<keyword evidence="4" id="KW-1185">Reference proteome</keyword>
<proteinExistence type="predicted"/>
<gene>
    <name evidence="3" type="ORF">U9M48_042653</name>
</gene>